<sequence length="105" mass="12186">MLTKEILPIGSVVYLKESLKKVMITSRLITIQGDEEKEFYDYGGVVYPEGTKDDNILAFDAEDITDVKFRGFVDDDEVVLVKRMREWQKEEFGVSPEEEDEMLEL</sequence>
<dbReference type="Proteomes" id="UP000001288">
    <property type="component" value="Chromosome"/>
</dbReference>
<accession>A0A0H3G8X1</accession>
<name>A0A0H3G8X1_LISM4</name>
<evidence type="ECO:0008006" key="3">
    <source>
        <dbReference type="Google" id="ProtNLM"/>
    </source>
</evidence>
<gene>
    <name evidence="1" type="ordered locus">LMRG_02492</name>
</gene>
<dbReference type="Pfam" id="PF13780">
    <property type="entry name" value="DUF4176"/>
    <property type="match status" value="1"/>
</dbReference>
<dbReference type="HOGENOM" id="CLU_158514_0_0_9"/>
<dbReference type="EMBL" id="CP002002">
    <property type="protein sequence ID" value="AEO05084.1"/>
    <property type="molecule type" value="Genomic_DNA"/>
</dbReference>
<dbReference type="AlphaFoldDB" id="A0A0H3G8X1"/>
<reference evidence="2" key="1">
    <citation type="submission" date="2010-04" db="EMBL/GenBank/DDBJ databases">
        <title>The genome sequence of Listeria monocytogenes strain 10403S.</title>
        <authorList>
            <consortium name="The Broad Institute Genome Sequencing Platform"/>
            <consortium name="The Broad Institute Genome Sequencing Center for Infectious Disease."/>
            <person name="Borowsky M."/>
            <person name="Borodovsky M."/>
            <person name="Young S.K."/>
            <person name="Zeng Q."/>
            <person name="Koehrsen M."/>
            <person name="Fitzgerald M."/>
            <person name="Wiedmann M."/>
            <person name="Swaminathan B."/>
            <person name="Lauer P."/>
            <person name="Portnoy D."/>
            <person name="Cossart P."/>
            <person name="Buchrieser C."/>
            <person name="Higgins D."/>
            <person name="Abouelleil A."/>
            <person name="Alvarado L."/>
            <person name="Arachchi H.M."/>
            <person name="Berlin A."/>
            <person name="Borenstein D."/>
            <person name="Brown A."/>
            <person name="Chapman S.B."/>
            <person name="Chen Z."/>
            <person name="Dunbar C.D."/>
            <person name="Engels R."/>
            <person name="Freedman E."/>
            <person name="Gearin G."/>
            <person name="Gellesch M."/>
            <person name="Goldberg J."/>
            <person name="Griggs A."/>
            <person name="Gujja S."/>
            <person name="Heilman E."/>
            <person name="Heiman D."/>
            <person name="Howarth C."/>
            <person name="Jen D."/>
            <person name="Larson L."/>
            <person name="Lui A."/>
            <person name="MacDonald J."/>
            <person name="Mehta T."/>
            <person name="Montmayeur A."/>
            <person name="Neiman D."/>
            <person name="Park D."/>
            <person name="Pearson M."/>
            <person name="Priest M."/>
            <person name="Richards J."/>
            <person name="Roberts A."/>
            <person name="Saif S."/>
            <person name="Shea T."/>
            <person name="Shenoy N."/>
            <person name="Sisk P."/>
            <person name="Stolte C."/>
            <person name="Sykes S."/>
            <person name="Walk T."/>
            <person name="White J."/>
            <person name="Yandava C."/>
            <person name="Haas B."/>
            <person name="Nusbaum C."/>
            <person name="Birren B."/>
        </authorList>
    </citation>
    <scope>NUCLEOTIDE SEQUENCE [LARGE SCALE GENOMIC DNA]</scope>
    <source>
        <strain evidence="2">10403S</strain>
    </source>
</reference>
<evidence type="ECO:0000313" key="2">
    <source>
        <dbReference type="Proteomes" id="UP000001288"/>
    </source>
</evidence>
<proteinExistence type="predicted"/>
<evidence type="ECO:0000313" key="1">
    <source>
        <dbReference type="EMBL" id="AEO05084.1"/>
    </source>
</evidence>
<dbReference type="KEGG" id="lmt:LMRG_02492"/>
<organism evidence="1 2">
    <name type="scientific">Listeria monocytogenes serotype 1/2a (strain 10403S)</name>
    <dbReference type="NCBI Taxonomy" id="393133"/>
    <lineage>
        <taxon>Bacteria</taxon>
        <taxon>Bacillati</taxon>
        <taxon>Bacillota</taxon>
        <taxon>Bacilli</taxon>
        <taxon>Bacillales</taxon>
        <taxon>Listeriaceae</taxon>
        <taxon>Listeria</taxon>
    </lineage>
</organism>
<dbReference type="RefSeq" id="WP_003724890.1">
    <property type="nucleotide sequence ID" value="NC_017544.1"/>
</dbReference>
<protein>
    <recommendedName>
        <fullName evidence="3">DUF4176 domain-containing protein</fullName>
    </recommendedName>
</protein>
<dbReference type="InterPro" id="IPR025233">
    <property type="entry name" value="DUF4176"/>
</dbReference>